<dbReference type="OrthoDB" id="299318at2759"/>
<dbReference type="Proteomes" id="UP000692954">
    <property type="component" value="Unassembled WGS sequence"/>
</dbReference>
<accession>A0A8S1MHB5</accession>
<dbReference type="EMBL" id="CAJJDN010000037">
    <property type="protein sequence ID" value="CAD8078032.1"/>
    <property type="molecule type" value="Genomic_DNA"/>
</dbReference>
<evidence type="ECO:0000313" key="3">
    <source>
        <dbReference type="Proteomes" id="UP000692954"/>
    </source>
</evidence>
<dbReference type="EMBL" id="CAJJDN010000037">
    <property type="protein sequence ID" value="CAD8078028.1"/>
    <property type="molecule type" value="Genomic_DNA"/>
</dbReference>
<sequence length="80" mass="9265">MNNSDINNQQSNVNINPKYSIPFKKPLYFKFKDVIAKKFNPIKPKLPLFLKNMHVTINQKLFIIAVVTTYVVQNTLEVIG</sequence>
<evidence type="ECO:0000313" key="2">
    <source>
        <dbReference type="EMBL" id="CAD8078032.1"/>
    </source>
</evidence>
<comment type="caution">
    <text evidence="2">The sequence shown here is derived from an EMBL/GenBank/DDBJ whole genome shotgun (WGS) entry which is preliminary data.</text>
</comment>
<name>A0A8S1MHB5_9CILI</name>
<reference evidence="2" key="1">
    <citation type="submission" date="2021-01" db="EMBL/GenBank/DDBJ databases">
        <authorList>
            <consortium name="Genoscope - CEA"/>
            <person name="William W."/>
        </authorList>
    </citation>
    <scope>NUCLEOTIDE SEQUENCE</scope>
</reference>
<organism evidence="2 3">
    <name type="scientific">Paramecium sonneborni</name>
    <dbReference type="NCBI Taxonomy" id="65129"/>
    <lineage>
        <taxon>Eukaryota</taxon>
        <taxon>Sar</taxon>
        <taxon>Alveolata</taxon>
        <taxon>Ciliophora</taxon>
        <taxon>Intramacronucleata</taxon>
        <taxon>Oligohymenophorea</taxon>
        <taxon>Peniculida</taxon>
        <taxon>Parameciidae</taxon>
        <taxon>Paramecium</taxon>
    </lineage>
</organism>
<protein>
    <submittedName>
        <fullName evidence="2">Uncharacterized protein</fullName>
    </submittedName>
</protein>
<gene>
    <name evidence="1" type="ORF">PSON_ATCC_30995.1.T0370077</name>
    <name evidence="2" type="ORF">PSON_ATCC_30995.1.T0370079</name>
</gene>
<evidence type="ECO:0000313" key="1">
    <source>
        <dbReference type="EMBL" id="CAD8078028.1"/>
    </source>
</evidence>
<proteinExistence type="predicted"/>
<dbReference type="AlphaFoldDB" id="A0A8S1MHB5"/>
<keyword evidence="3" id="KW-1185">Reference proteome</keyword>